<evidence type="ECO:0000313" key="2">
    <source>
        <dbReference type="EMBL" id="UWX65159.1"/>
    </source>
</evidence>
<gene>
    <name evidence="2" type="ORF">N0D28_05745</name>
</gene>
<dbReference type="InterPro" id="IPR050789">
    <property type="entry name" value="Diverse_Enzym_Activities"/>
</dbReference>
<dbReference type="EMBL" id="CP104213">
    <property type="protein sequence ID" value="UWX65159.1"/>
    <property type="molecule type" value="Genomic_DNA"/>
</dbReference>
<dbReference type="PANTHER" id="PTHR43283">
    <property type="entry name" value="BETA-LACTAMASE-RELATED"/>
    <property type="match status" value="1"/>
</dbReference>
<dbReference type="InterPro" id="IPR012338">
    <property type="entry name" value="Beta-lactam/transpept-like"/>
</dbReference>
<sequence length="333" mass="34979">MLHSDEASRVAQQLAQTFADLDTRRLAAALRRVLRPGGVVAISQGRARLVLGLHQQPGQSFEIASVTKPFTAALAFALAEQGRLDLDAPLSRQLASFRGYPPHLTARALLTHTAGLPLQPLRGSLGTLRDFHDPYGRLSAAAVLASGRRWSWLGRERAGRLAYSNLGYGLLALALAEAAGGAYPAALQAWVLKPLALRHTGFSPLTPLATPHGLLGGGRVSGFGGLLGAGGLYSTGHDLLSFGEAHLGSQVRGWGSLSRPPGLPPDLLGVAGGWFVVRWQREAVWWHDGVARGTRAALGFSPDTGRVAAVLVNSGVPLLGSRAGPAAVLRELI</sequence>
<evidence type="ECO:0000313" key="3">
    <source>
        <dbReference type="Proteomes" id="UP001060261"/>
    </source>
</evidence>
<dbReference type="RefSeq" id="WP_260561416.1">
    <property type="nucleotide sequence ID" value="NZ_BAABEC010000015.1"/>
</dbReference>
<keyword evidence="3" id="KW-1185">Reference proteome</keyword>
<evidence type="ECO:0000259" key="1">
    <source>
        <dbReference type="Pfam" id="PF00144"/>
    </source>
</evidence>
<dbReference type="InterPro" id="IPR001466">
    <property type="entry name" value="Beta-lactam-related"/>
</dbReference>
<proteinExistence type="predicted"/>
<dbReference type="Proteomes" id="UP001060261">
    <property type="component" value="Chromosome"/>
</dbReference>
<protein>
    <submittedName>
        <fullName evidence="2">Beta-lactamase family protein</fullName>
    </submittedName>
</protein>
<organism evidence="2 3">
    <name type="scientific">Deinococcus rubellus</name>
    <dbReference type="NCBI Taxonomy" id="1889240"/>
    <lineage>
        <taxon>Bacteria</taxon>
        <taxon>Thermotogati</taxon>
        <taxon>Deinococcota</taxon>
        <taxon>Deinococci</taxon>
        <taxon>Deinococcales</taxon>
        <taxon>Deinococcaceae</taxon>
        <taxon>Deinococcus</taxon>
    </lineage>
</organism>
<dbReference type="SUPFAM" id="SSF56601">
    <property type="entry name" value="beta-lactamase/transpeptidase-like"/>
    <property type="match status" value="1"/>
</dbReference>
<reference evidence="2" key="1">
    <citation type="submission" date="2022-09" db="EMBL/GenBank/DDBJ databases">
        <title>genome sequence of Deinococcus rubellus.</title>
        <authorList>
            <person name="Srinivasan S."/>
        </authorList>
    </citation>
    <scope>NUCLEOTIDE SEQUENCE</scope>
    <source>
        <strain evidence="2">Ant6</strain>
    </source>
</reference>
<feature type="domain" description="Beta-lactamase-related" evidence="1">
    <location>
        <begin position="34"/>
        <end position="317"/>
    </location>
</feature>
<name>A0ABY5YJ55_9DEIO</name>
<dbReference type="Pfam" id="PF00144">
    <property type="entry name" value="Beta-lactamase"/>
    <property type="match status" value="1"/>
</dbReference>
<accession>A0ABY5YJ55</accession>
<dbReference type="PANTHER" id="PTHR43283:SF3">
    <property type="entry name" value="BETA-LACTAMASE FAMILY PROTEIN (AFU_ORTHOLOGUE AFUA_5G07500)"/>
    <property type="match status" value="1"/>
</dbReference>
<dbReference type="Gene3D" id="3.40.710.10">
    <property type="entry name" value="DD-peptidase/beta-lactamase superfamily"/>
    <property type="match status" value="1"/>
</dbReference>